<dbReference type="GO" id="GO:0016740">
    <property type="term" value="F:transferase activity"/>
    <property type="evidence" value="ECO:0007669"/>
    <property type="project" value="UniProtKB-KW"/>
</dbReference>
<keyword evidence="3" id="KW-1185">Reference proteome</keyword>
<dbReference type="SUPFAM" id="SSF55729">
    <property type="entry name" value="Acyl-CoA N-acyltransferases (Nat)"/>
    <property type="match status" value="1"/>
</dbReference>
<dbReference type="Pfam" id="PF14542">
    <property type="entry name" value="Acetyltransf_CG"/>
    <property type="match status" value="1"/>
</dbReference>
<name>A0A3N0BS48_9MICC</name>
<dbReference type="EMBL" id="RBED01000126">
    <property type="protein sequence ID" value="RNL51504.1"/>
    <property type="molecule type" value="Genomic_DNA"/>
</dbReference>
<dbReference type="InterPro" id="IPR045057">
    <property type="entry name" value="Gcn5-rel_NAT"/>
</dbReference>
<comment type="caution">
    <text evidence="2">The sequence shown here is derived from an EMBL/GenBank/DDBJ whole genome shotgun (WGS) entry which is preliminary data.</text>
</comment>
<organism evidence="2 3">
    <name type="scientific">Arthrobacter oryzae</name>
    <dbReference type="NCBI Taxonomy" id="409290"/>
    <lineage>
        <taxon>Bacteria</taxon>
        <taxon>Bacillati</taxon>
        <taxon>Actinomycetota</taxon>
        <taxon>Actinomycetes</taxon>
        <taxon>Micrococcales</taxon>
        <taxon>Micrococcaceae</taxon>
        <taxon>Arthrobacter</taxon>
    </lineage>
</organism>
<dbReference type="PROSITE" id="PS51729">
    <property type="entry name" value="GNAT_YJDJ"/>
    <property type="match status" value="1"/>
</dbReference>
<protein>
    <submittedName>
        <fullName evidence="2">N-acetyltransferase</fullName>
    </submittedName>
</protein>
<accession>A0A3N0BS48</accession>
<dbReference type="PANTHER" id="PTHR31435:SF10">
    <property type="entry name" value="BSR4717 PROTEIN"/>
    <property type="match status" value="1"/>
</dbReference>
<dbReference type="InterPro" id="IPR031165">
    <property type="entry name" value="GNAT_YJDJ"/>
</dbReference>
<sequence>MEPQTITVRHAPESHCYELLDGGTAIGKTEYVPASGPADRERIFYHTEVNDAYAGKGLASVLAKHALDNTVAAGLTIIPVCPYIKSWIRRHPEYQQHASPIRPAHLAAVDRVYKP</sequence>
<evidence type="ECO:0000313" key="2">
    <source>
        <dbReference type="EMBL" id="RNL51504.1"/>
    </source>
</evidence>
<dbReference type="PANTHER" id="PTHR31435">
    <property type="entry name" value="PROTEIN NATD1"/>
    <property type="match status" value="1"/>
</dbReference>
<evidence type="ECO:0000259" key="1">
    <source>
        <dbReference type="PROSITE" id="PS51729"/>
    </source>
</evidence>
<dbReference type="Gene3D" id="3.40.630.30">
    <property type="match status" value="1"/>
</dbReference>
<reference evidence="2 3" key="1">
    <citation type="submission" date="2018-10" db="EMBL/GenBank/DDBJ databases">
        <title>Genome sequencing of Arthrobacter oryzae TNB02.</title>
        <authorList>
            <person name="Cho Y.-J."/>
            <person name="Cho A."/>
            <person name="Kim O.-S."/>
        </authorList>
    </citation>
    <scope>NUCLEOTIDE SEQUENCE [LARGE SCALE GENOMIC DNA]</scope>
    <source>
        <strain evidence="2 3">TNB02</strain>
    </source>
</reference>
<dbReference type="AlphaFoldDB" id="A0A3N0BS48"/>
<dbReference type="Proteomes" id="UP000273807">
    <property type="component" value="Unassembled WGS sequence"/>
</dbReference>
<feature type="domain" description="N-acetyltransferase" evidence="1">
    <location>
        <begin position="9"/>
        <end position="99"/>
    </location>
</feature>
<keyword evidence="2" id="KW-0808">Transferase</keyword>
<evidence type="ECO:0000313" key="3">
    <source>
        <dbReference type="Proteomes" id="UP000273807"/>
    </source>
</evidence>
<gene>
    <name evidence="2" type="ORF">D7003_15315</name>
</gene>
<dbReference type="OrthoDB" id="5405911at2"/>
<dbReference type="RefSeq" id="WP_123256286.1">
    <property type="nucleotide sequence ID" value="NZ_RBED01000126.1"/>
</dbReference>
<proteinExistence type="predicted"/>
<dbReference type="InterPro" id="IPR016181">
    <property type="entry name" value="Acyl_CoA_acyltransferase"/>
</dbReference>